<dbReference type="CDD" id="cd01949">
    <property type="entry name" value="GGDEF"/>
    <property type="match status" value="1"/>
</dbReference>
<dbReference type="NCBIfam" id="TIGR00254">
    <property type="entry name" value="GGDEF"/>
    <property type="match status" value="1"/>
</dbReference>
<dbReference type="GO" id="GO:0000160">
    <property type="term" value="P:phosphorelay signal transduction system"/>
    <property type="evidence" value="ECO:0007669"/>
    <property type="project" value="InterPro"/>
</dbReference>
<protein>
    <submittedName>
        <fullName evidence="5">EAL domain-containing protein</fullName>
    </submittedName>
</protein>
<dbReference type="Pfam" id="PF00072">
    <property type="entry name" value="Response_reg"/>
    <property type="match status" value="1"/>
</dbReference>
<dbReference type="InterPro" id="IPR043128">
    <property type="entry name" value="Rev_trsase/Diguanyl_cyclase"/>
</dbReference>
<dbReference type="PROSITE" id="PS50110">
    <property type="entry name" value="RESPONSE_REGULATORY"/>
    <property type="match status" value="1"/>
</dbReference>
<dbReference type="SMART" id="SM00267">
    <property type="entry name" value="GGDEF"/>
    <property type="match status" value="1"/>
</dbReference>
<proteinExistence type="predicted"/>
<dbReference type="SUPFAM" id="SSF52172">
    <property type="entry name" value="CheY-like"/>
    <property type="match status" value="1"/>
</dbReference>
<feature type="domain" description="EAL" evidence="3">
    <location>
        <begin position="317"/>
        <end position="569"/>
    </location>
</feature>
<dbReference type="Pfam" id="PF00990">
    <property type="entry name" value="GGDEF"/>
    <property type="match status" value="1"/>
</dbReference>
<feature type="domain" description="GGDEF" evidence="4">
    <location>
        <begin position="172"/>
        <end position="308"/>
    </location>
</feature>
<evidence type="ECO:0000259" key="2">
    <source>
        <dbReference type="PROSITE" id="PS50110"/>
    </source>
</evidence>
<dbReference type="InterPro" id="IPR050706">
    <property type="entry name" value="Cyclic-di-GMP_PDE-like"/>
</dbReference>
<dbReference type="SUPFAM" id="SSF141868">
    <property type="entry name" value="EAL domain-like"/>
    <property type="match status" value="1"/>
</dbReference>
<dbReference type="Gene3D" id="3.30.70.270">
    <property type="match status" value="1"/>
</dbReference>
<dbReference type="InterPro" id="IPR000160">
    <property type="entry name" value="GGDEF_dom"/>
</dbReference>
<dbReference type="AlphaFoldDB" id="A0AB39ATM2"/>
<sequence length="573" mass="64112">MITSIDNFETCDSINLLIVDDDAVDREQIRRMISRSNIQAKISEASSIESSMSYLEHGEFDCVIVDYRLGFGSGLTLLNNIRKTENNHCAVIMVTGLGDEKIAAEAMRLGASDYLLKNQLKSDQLIHSISSSIQRANLEKKLHDMAHYDSLTGLASRPILIDQLQQAITSEQKLAVAYLDLDNFKPINDKYGHETGDFVLKTIAQRLKSTLRKEDTLARIGGDEFIFLLRGAAHTIQEYETLLQEVLIEVNDPIKLAEFSCSVQISVSIGVALPSDDGLTCDDILRRADQTMYQAKRSGTNRILFFDPEEESLRHAKHDLLLAAEKGIARKEFILHYQPKVNLMDHQLIGVEALIRWNHPTLGLLYPGHFSEALEHPHIGILIGEWVLAEALKQHKIWTRNHLSMSVNISPAHLLSEGFVENLRELLISTNNIKPKTLELEILESTTIGNVDQAVDVLNGCRNLGVSIALDDFGTGYASLSYLKKLPLDTLKIDQSFVKKLLSDHEDKSIVTCIVALSKAFGYNLVAEGIESQELEKVLIGMGCYHGQGYYIAKPMSAEKMNLWIKNMTSTKH</sequence>
<name>A0AB39ATM2_9GAMM</name>
<accession>A0AB39ATM2</accession>
<dbReference type="InterPro" id="IPR001633">
    <property type="entry name" value="EAL_dom"/>
</dbReference>
<dbReference type="GO" id="GO:0071111">
    <property type="term" value="F:cyclic-guanylate-specific phosphodiesterase activity"/>
    <property type="evidence" value="ECO:0007669"/>
    <property type="project" value="InterPro"/>
</dbReference>
<gene>
    <name evidence="5" type="ORF">ABZP26_06380</name>
</gene>
<dbReference type="RefSeq" id="WP_368485505.1">
    <property type="nucleotide sequence ID" value="NZ_CP162514.1"/>
</dbReference>
<evidence type="ECO:0000313" key="5">
    <source>
        <dbReference type="EMBL" id="XDH88804.1"/>
    </source>
</evidence>
<evidence type="ECO:0000256" key="1">
    <source>
        <dbReference type="PROSITE-ProRule" id="PRU00169"/>
    </source>
</evidence>
<dbReference type="CDD" id="cd00156">
    <property type="entry name" value="REC"/>
    <property type="match status" value="1"/>
</dbReference>
<dbReference type="Pfam" id="PF00563">
    <property type="entry name" value="EAL"/>
    <property type="match status" value="1"/>
</dbReference>
<dbReference type="PROSITE" id="PS50887">
    <property type="entry name" value="GGDEF"/>
    <property type="match status" value="1"/>
</dbReference>
<organism evidence="5">
    <name type="scientific">Pseudoalteromonas sp. SD03</name>
    <dbReference type="NCBI Taxonomy" id="3231719"/>
    <lineage>
        <taxon>Bacteria</taxon>
        <taxon>Pseudomonadati</taxon>
        <taxon>Pseudomonadota</taxon>
        <taxon>Gammaproteobacteria</taxon>
        <taxon>Alteromonadales</taxon>
        <taxon>Pseudoalteromonadaceae</taxon>
        <taxon>Pseudoalteromonas</taxon>
    </lineage>
</organism>
<evidence type="ECO:0000259" key="4">
    <source>
        <dbReference type="PROSITE" id="PS50887"/>
    </source>
</evidence>
<dbReference type="PROSITE" id="PS50883">
    <property type="entry name" value="EAL"/>
    <property type="match status" value="1"/>
</dbReference>
<dbReference type="InterPro" id="IPR035919">
    <property type="entry name" value="EAL_sf"/>
</dbReference>
<dbReference type="SUPFAM" id="SSF55073">
    <property type="entry name" value="Nucleotide cyclase"/>
    <property type="match status" value="1"/>
</dbReference>
<dbReference type="Gene3D" id="3.40.50.2300">
    <property type="match status" value="1"/>
</dbReference>
<dbReference type="EMBL" id="CP162514">
    <property type="protein sequence ID" value="XDH88804.1"/>
    <property type="molecule type" value="Genomic_DNA"/>
</dbReference>
<dbReference type="CDD" id="cd01948">
    <property type="entry name" value="EAL"/>
    <property type="match status" value="1"/>
</dbReference>
<dbReference type="InterPro" id="IPR029787">
    <property type="entry name" value="Nucleotide_cyclase"/>
</dbReference>
<dbReference type="Gene3D" id="3.20.20.450">
    <property type="entry name" value="EAL domain"/>
    <property type="match status" value="1"/>
</dbReference>
<feature type="modified residue" description="4-aspartylphosphate" evidence="1">
    <location>
        <position position="66"/>
    </location>
</feature>
<reference evidence="5" key="1">
    <citation type="submission" date="2024-07" db="EMBL/GenBank/DDBJ databases">
        <authorList>
            <person name="Jiang Y."/>
            <person name="Qin Q."/>
        </authorList>
    </citation>
    <scope>NUCLEOTIDE SEQUENCE</scope>
    <source>
        <strain evidence="5">SD03</strain>
    </source>
</reference>
<dbReference type="SMART" id="SM00052">
    <property type="entry name" value="EAL"/>
    <property type="match status" value="1"/>
</dbReference>
<dbReference type="InterPro" id="IPR001789">
    <property type="entry name" value="Sig_transdc_resp-reg_receiver"/>
</dbReference>
<evidence type="ECO:0000259" key="3">
    <source>
        <dbReference type="PROSITE" id="PS50883"/>
    </source>
</evidence>
<dbReference type="PANTHER" id="PTHR33121">
    <property type="entry name" value="CYCLIC DI-GMP PHOSPHODIESTERASE PDEF"/>
    <property type="match status" value="1"/>
</dbReference>
<dbReference type="SMART" id="SM00448">
    <property type="entry name" value="REC"/>
    <property type="match status" value="1"/>
</dbReference>
<feature type="domain" description="Response regulatory" evidence="2">
    <location>
        <begin position="15"/>
        <end position="132"/>
    </location>
</feature>
<dbReference type="InterPro" id="IPR011006">
    <property type="entry name" value="CheY-like_superfamily"/>
</dbReference>
<keyword evidence="1" id="KW-0597">Phosphoprotein</keyword>
<dbReference type="PANTHER" id="PTHR33121:SF70">
    <property type="entry name" value="SIGNALING PROTEIN YKOW"/>
    <property type="match status" value="1"/>
</dbReference>